<dbReference type="Proteomes" id="UP001620520">
    <property type="component" value="Unassembled WGS sequence"/>
</dbReference>
<gene>
    <name evidence="1" type="ORF">ABIA52_003977</name>
</gene>
<proteinExistence type="predicted"/>
<evidence type="ECO:0000313" key="2">
    <source>
        <dbReference type="Proteomes" id="UP001620520"/>
    </source>
</evidence>
<organism evidence="1 2">
    <name type="scientific">Paenarthrobacter histidinolovorans</name>
    <dbReference type="NCBI Taxonomy" id="43664"/>
    <lineage>
        <taxon>Bacteria</taxon>
        <taxon>Bacillati</taxon>
        <taxon>Actinomycetota</taxon>
        <taxon>Actinomycetes</taxon>
        <taxon>Micrococcales</taxon>
        <taxon>Micrococcaceae</taxon>
        <taxon>Paenarthrobacter</taxon>
    </lineage>
</organism>
<reference evidence="1 2" key="1">
    <citation type="submission" date="2024-10" db="EMBL/GenBank/DDBJ databases">
        <title>Novel secondary metabolite-producing bacteria for plant disease control.</title>
        <authorList>
            <person name="Chevrette M."/>
        </authorList>
    </citation>
    <scope>NUCLEOTIDE SEQUENCE [LARGE SCALE GENOMIC DNA]</scope>
    <source>
        <strain evidence="1 2">J30 TE3557</strain>
    </source>
</reference>
<dbReference type="EMBL" id="JBIYEW010000003">
    <property type="protein sequence ID" value="MFK4641088.1"/>
    <property type="molecule type" value="Genomic_DNA"/>
</dbReference>
<accession>A0ABW8NBZ3</accession>
<evidence type="ECO:0000313" key="1">
    <source>
        <dbReference type="EMBL" id="MFK4641088.1"/>
    </source>
</evidence>
<sequence>MLIREAKDRLEQILVEIEASERSDAVIPGAVVKAFQSFAAIPASDCAPIDEDGDGVLAQFGTYGLRGTQEFSVDLSRQFIEAGDDGSTWQLSCTLYWDPTADTTALGSGSLWSFDTSPEDFFRNVVLLPGWRWALGTSQRPNSLDITLDQA</sequence>
<dbReference type="RefSeq" id="WP_404595485.1">
    <property type="nucleotide sequence ID" value="NZ_JBIYEW010000003.1"/>
</dbReference>
<protein>
    <submittedName>
        <fullName evidence="1">Uncharacterized protein</fullName>
    </submittedName>
</protein>
<keyword evidence="2" id="KW-1185">Reference proteome</keyword>
<name>A0ABW8NBZ3_9MICC</name>
<comment type="caution">
    <text evidence="1">The sequence shown here is derived from an EMBL/GenBank/DDBJ whole genome shotgun (WGS) entry which is preliminary data.</text>
</comment>